<accession>A0ABD5Q760</accession>
<dbReference type="AlphaFoldDB" id="A0ABD5Q760"/>
<keyword evidence="4" id="KW-1185">Reference proteome</keyword>
<feature type="transmembrane region" description="Helical" evidence="2">
    <location>
        <begin position="39"/>
        <end position="58"/>
    </location>
</feature>
<organism evidence="3 4">
    <name type="scientific">Halorussus aquaticus</name>
    <dbReference type="NCBI Taxonomy" id="2953748"/>
    <lineage>
        <taxon>Archaea</taxon>
        <taxon>Methanobacteriati</taxon>
        <taxon>Methanobacteriota</taxon>
        <taxon>Stenosarchaea group</taxon>
        <taxon>Halobacteria</taxon>
        <taxon>Halobacteriales</taxon>
        <taxon>Haladaptataceae</taxon>
        <taxon>Halorussus</taxon>
    </lineage>
</organism>
<evidence type="ECO:0000313" key="4">
    <source>
        <dbReference type="Proteomes" id="UP001595945"/>
    </source>
</evidence>
<evidence type="ECO:0000256" key="2">
    <source>
        <dbReference type="SAM" id="Phobius"/>
    </source>
</evidence>
<proteinExistence type="predicted"/>
<comment type="caution">
    <text evidence="3">The sequence shown here is derived from an EMBL/GenBank/DDBJ whole genome shotgun (WGS) entry which is preliminary data.</text>
</comment>
<dbReference type="InterPro" id="IPR058278">
    <property type="entry name" value="DUF7972"/>
</dbReference>
<keyword evidence="2" id="KW-1133">Transmembrane helix</keyword>
<feature type="transmembrane region" description="Helical" evidence="2">
    <location>
        <begin position="70"/>
        <end position="91"/>
    </location>
</feature>
<evidence type="ECO:0000256" key="1">
    <source>
        <dbReference type="SAM" id="MobiDB-lite"/>
    </source>
</evidence>
<sequence length="351" mass="38574">MDGERGEEVTGPTVSSDRPEPREKLTQIHELVFLTGNRLLLAAVLLVAFLLVVLAIELRTSAASQHLVPLFYMSSAIVGGNFTLLTIVISINQLVISRQLSAPGELREQIEDTTDYREASVELVEERVLPPTPAKFLDVLLGGVQDSVRELEGHRSKVVSDDAVDAIDGVLEPLEEQIGRAKLELEAEDTTTFEALVVSLNTNYSDDIYHLQRLKTAYDDEFTSDIDDCLDELVTGLKQIDVARQYLKTVYIQAELSRLSRNLMYIGVPVILVALALMVLFVSTRQSALTPRQLSIVSPVFATVGATPLAVLFAYVLRLSVVSERTAAITPFTTPTQEATPFGAITEETED</sequence>
<gene>
    <name evidence="3" type="ORF">ACFO9K_19960</name>
</gene>
<dbReference type="Pfam" id="PF25927">
    <property type="entry name" value="DUF7972"/>
    <property type="match status" value="1"/>
</dbReference>
<protein>
    <submittedName>
        <fullName evidence="3">Uncharacterized protein</fullName>
    </submittedName>
</protein>
<evidence type="ECO:0000313" key="3">
    <source>
        <dbReference type="EMBL" id="MFC4826539.1"/>
    </source>
</evidence>
<keyword evidence="2" id="KW-0472">Membrane</keyword>
<feature type="transmembrane region" description="Helical" evidence="2">
    <location>
        <begin position="296"/>
        <end position="317"/>
    </location>
</feature>
<keyword evidence="2" id="KW-0812">Transmembrane</keyword>
<name>A0ABD5Q760_9EURY</name>
<reference evidence="3 4" key="1">
    <citation type="journal article" date="2019" name="Int. J. Syst. Evol. Microbiol.">
        <title>The Global Catalogue of Microorganisms (GCM) 10K type strain sequencing project: providing services to taxonomists for standard genome sequencing and annotation.</title>
        <authorList>
            <consortium name="The Broad Institute Genomics Platform"/>
            <consortium name="The Broad Institute Genome Sequencing Center for Infectious Disease"/>
            <person name="Wu L."/>
            <person name="Ma J."/>
        </authorList>
    </citation>
    <scope>NUCLEOTIDE SEQUENCE [LARGE SCALE GENOMIC DNA]</scope>
    <source>
        <strain evidence="3 4">XZYJ18</strain>
    </source>
</reference>
<dbReference type="RefSeq" id="WP_254267869.1">
    <property type="nucleotide sequence ID" value="NZ_CP100400.1"/>
</dbReference>
<dbReference type="Proteomes" id="UP001595945">
    <property type="component" value="Unassembled WGS sequence"/>
</dbReference>
<dbReference type="GeneID" id="73046363"/>
<feature type="transmembrane region" description="Helical" evidence="2">
    <location>
        <begin position="263"/>
        <end position="284"/>
    </location>
</feature>
<feature type="region of interest" description="Disordered" evidence="1">
    <location>
        <begin position="1"/>
        <end position="21"/>
    </location>
</feature>
<dbReference type="EMBL" id="JBHSHT010000002">
    <property type="protein sequence ID" value="MFC4826539.1"/>
    <property type="molecule type" value="Genomic_DNA"/>
</dbReference>